<evidence type="ECO:0000313" key="2">
    <source>
        <dbReference type="Proteomes" id="UP000800092"/>
    </source>
</evidence>
<proteinExistence type="predicted"/>
<organism evidence="1 2">
    <name type="scientific">Viridothelium virens</name>
    <name type="common">Speckled blister lichen</name>
    <name type="synonym">Trypethelium virens</name>
    <dbReference type="NCBI Taxonomy" id="1048519"/>
    <lineage>
        <taxon>Eukaryota</taxon>
        <taxon>Fungi</taxon>
        <taxon>Dikarya</taxon>
        <taxon>Ascomycota</taxon>
        <taxon>Pezizomycotina</taxon>
        <taxon>Dothideomycetes</taxon>
        <taxon>Dothideomycetes incertae sedis</taxon>
        <taxon>Trypetheliales</taxon>
        <taxon>Trypetheliaceae</taxon>
        <taxon>Viridothelium</taxon>
    </lineage>
</organism>
<protein>
    <submittedName>
        <fullName evidence="1">Uncharacterized protein</fullName>
    </submittedName>
</protein>
<sequence>MTLPPYHLTTPTPTPTPTSFACSRSRLLLAAWCLVLGRLSFLVTSSRAGRYSFLFPISISHPPSPLQSSPSCPSLLSLFIPSPFPPTSLRSQFVAHLSCIYPTLRSACRP</sequence>
<dbReference type="EMBL" id="ML991798">
    <property type="protein sequence ID" value="KAF2234454.1"/>
    <property type="molecule type" value="Genomic_DNA"/>
</dbReference>
<dbReference type="AlphaFoldDB" id="A0A6A6H8K2"/>
<gene>
    <name evidence="1" type="ORF">EV356DRAFT_151201</name>
</gene>
<name>A0A6A6H8K2_VIRVR</name>
<evidence type="ECO:0000313" key="1">
    <source>
        <dbReference type="EMBL" id="KAF2234454.1"/>
    </source>
</evidence>
<dbReference type="Proteomes" id="UP000800092">
    <property type="component" value="Unassembled WGS sequence"/>
</dbReference>
<accession>A0A6A6H8K2</accession>
<keyword evidence="2" id="KW-1185">Reference proteome</keyword>
<reference evidence="1" key="1">
    <citation type="journal article" date="2020" name="Stud. Mycol.">
        <title>101 Dothideomycetes genomes: a test case for predicting lifestyles and emergence of pathogens.</title>
        <authorList>
            <person name="Haridas S."/>
            <person name="Albert R."/>
            <person name="Binder M."/>
            <person name="Bloem J."/>
            <person name="Labutti K."/>
            <person name="Salamov A."/>
            <person name="Andreopoulos B."/>
            <person name="Baker S."/>
            <person name="Barry K."/>
            <person name="Bills G."/>
            <person name="Bluhm B."/>
            <person name="Cannon C."/>
            <person name="Castanera R."/>
            <person name="Culley D."/>
            <person name="Daum C."/>
            <person name="Ezra D."/>
            <person name="Gonzalez J."/>
            <person name="Henrissat B."/>
            <person name="Kuo A."/>
            <person name="Liang C."/>
            <person name="Lipzen A."/>
            <person name="Lutzoni F."/>
            <person name="Magnuson J."/>
            <person name="Mondo S."/>
            <person name="Nolan M."/>
            <person name="Ohm R."/>
            <person name="Pangilinan J."/>
            <person name="Park H.-J."/>
            <person name="Ramirez L."/>
            <person name="Alfaro M."/>
            <person name="Sun H."/>
            <person name="Tritt A."/>
            <person name="Yoshinaga Y."/>
            <person name="Zwiers L.-H."/>
            <person name="Turgeon B."/>
            <person name="Goodwin S."/>
            <person name="Spatafora J."/>
            <person name="Crous P."/>
            <person name="Grigoriev I."/>
        </authorList>
    </citation>
    <scope>NUCLEOTIDE SEQUENCE</scope>
    <source>
        <strain evidence="1">Tuck. ex Michener</strain>
    </source>
</reference>